<sequence>MRYLAWLSSHHINLGGEYMQQLASFLPILILVAFPLLYFGGHQASSLVSLAGILVLFLGMSGPLLKRMKKS</sequence>
<accession>A0ABM9W597</accession>
<dbReference type="EMBL" id="FCOW01000017">
    <property type="protein sequence ID" value="CVK20330.1"/>
    <property type="molecule type" value="Genomic_DNA"/>
</dbReference>
<feature type="transmembrane region" description="Helical" evidence="1">
    <location>
        <begin position="47"/>
        <end position="65"/>
    </location>
</feature>
<reference evidence="2 3" key="1">
    <citation type="submission" date="2016-01" db="EMBL/GenBank/DDBJ databases">
        <authorList>
            <person name="Brown R."/>
        </authorList>
    </citation>
    <scope>NUCLEOTIDE SEQUENCE [LARGE SCALE GENOMIC DNA]</scope>
    <source>
        <strain evidence="2">Sporomusa sphaeroides DSM 2875</strain>
    </source>
</reference>
<keyword evidence="3" id="KW-1185">Reference proteome</keyword>
<keyword evidence="1" id="KW-0472">Membrane</keyword>
<comment type="caution">
    <text evidence="2">The sequence shown here is derived from an EMBL/GenBank/DDBJ whole genome shotgun (WGS) entry which is preliminary data.</text>
</comment>
<evidence type="ECO:0000256" key="1">
    <source>
        <dbReference type="SAM" id="Phobius"/>
    </source>
</evidence>
<feature type="transmembrane region" description="Helical" evidence="1">
    <location>
        <begin position="21"/>
        <end position="41"/>
    </location>
</feature>
<proteinExistence type="predicted"/>
<keyword evidence="1" id="KW-0812">Transmembrane</keyword>
<protein>
    <submittedName>
        <fullName evidence="2">Uncharacterized protein</fullName>
    </submittedName>
</protein>
<keyword evidence="1" id="KW-1133">Transmembrane helix</keyword>
<name>A0ABM9W597_9FIRM</name>
<organism evidence="2 3">
    <name type="scientific">Sporomusa sphaeroides DSM 2875</name>
    <dbReference type="NCBI Taxonomy" id="1337886"/>
    <lineage>
        <taxon>Bacteria</taxon>
        <taxon>Bacillati</taxon>
        <taxon>Bacillota</taxon>
        <taxon>Negativicutes</taxon>
        <taxon>Selenomonadales</taxon>
        <taxon>Sporomusaceae</taxon>
        <taxon>Sporomusa</taxon>
    </lineage>
</organism>
<dbReference type="Proteomes" id="UP000245702">
    <property type="component" value="Unassembled WGS sequence"/>
</dbReference>
<evidence type="ECO:0000313" key="3">
    <source>
        <dbReference type="Proteomes" id="UP000245702"/>
    </source>
</evidence>
<gene>
    <name evidence="2" type="ORF">SSPH_02998</name>
</gene>
<evidence type="ECO:0000313" key="2">
    <source>
        <dbReference type="EMBL" id="CVK20330.1"/>
    </source>
</evidence>